<evidence type="ECO:0008006" key="5">
    <source>
        <dbReference type="Google" id="ProtNLM"/>
    </source>
</evidence>
<dbReference type="SUPFAM" id="SSF116734">
    <property type="entry name" value="DNA methylase specificity domain"/>
    <property type="match status" value="1"/>
</dbReference>
<protein>
    <recommendedName>
        <fullName evidence="5">Type I restriction modification DNA specificity domain-containing protein</fullName>
    </recommendedName>
</protein>
<keyword evidence="1" id="KW-0680">Restriction system</keyword>
<evidence type="ECO:0000313" key="4">
    <source>
        <dbReference type="Proteomes" id="UP000297597"/>
    </source>
</evidence>
<evidence type="ECO:0000313" key="3">
    <source>
        <dbReference type="EMBL" id="TEB13448.1"/>
    </source>
</evidence>
<name>A0A4Y7RWR3_9FIRM</name>
<proteinExistence type="predicted"/>
<dbReference type="Proteomes" id="UP000297597">
    <property type="component" value="Unassembled WGS sequence"/>
</dbReference>
<gene>
    <name evidence="3" type="ORF">Pmgp_00342</name>
</gene>
<dbReference type="GO" id="GO:0003677">
    <property type="term" value="F:DNA binding"/>
    <property type="evidence" value="ECO:0007669"/>
    <property type="project" value="UniProtKB-KW"/>
</dbReference>
<dbReference type="InterPro" id="IPR044946">
    <property type="entry name" value="Restrct_endonuc_typeI_TRD_sf"/>
</dbReference>
<keyword evidence="2" id="KW-0238">DNA-binding</keyword>
<keyword evidence="4" id="KW-1185">Reference proteome</keyword>
<dbReference type="GO" id="GO:0009307">
    <property type="term" value="P:DNA restriction-modification system"/>
    <property type="evidence" value="ECO:0007669"/>
    <property type="project" value="UniProtKB-KW"/>
</dbReference>
<dbReference type="EMBL" id="QFFZ01000002">
    <property type="protein sequence ID" value="TEB13448.1"/>
    <property type="molecule type" value="Genomic_DNA"/>
</dbReference>
<dbReference type="OrthoDB" id="1807078at2"/>
<organism evidence="3 4">
    <name type="scientific">Pelotomaculum propionicicum</name>
    <dbReference type="NCBI Taxonomy" id="258475"/>
    <lineage>
        <taxon>Bacteria</taxon>
        <taxon>Bacillati</taxon>
        <taxon>Bacillota</taxon>
        <taxon>Clostridia</taxon>
        <taxon>Eubacteriales</taxon>
        <taxon>Desulfotomaculaceae</taxon>
        <taxon>Pelotomaculum</taxon>
    </lineage>
</organism>
<sequence>MKVLRNVKLGKIAAIFNGLPDTRQHGLVYKTSFITYNFIQPNHLGIYNDINSPSEIKRQTPVSECYFIRKNDIILKRLNPDAATLVSEDAPNTTFSNNLIVIRVFKEHFPAYIACLLENQGIARLNNNIVGAVATVKSISVQSLAALDIPAVEYAKQLALGRMWLLHKQRKRLLSDLMTEDQRLMAAAIKNVTAGAGEGER</sequence>
<dbReference type="RefSeq" id="WP_134212229.1">
    <property type="nucleotide sequence ID" value="NZ_QFFZ01000002.1"/>
</dbReference>
<comment type="caution">
    <text evidence="3">The sequence shown here is derived from an EMBL/GenBank/DDBJ whole genome shotgun (WGS) entry which is preliminary data.</text>
</comment>
<evidence type="ECO:0000256" key="1">
    <source>
        <dbReference type="ARBA" id="ARBA00022747"/>
    </source>
</evidence>
<reference evidence="3 4" key="1">
    <citation type="journal article" date="2018" name="Environ. Microbiol.">
        <title>Novel energy conservation strategies and behaviour of Pelotomaculum schinkii driving syntrophic propionate catabolism.</title>
        <authorList>
            <person name="Hidalgo-Ahumada C.A.P."/>
            <person name="Nobu M.K."/>
            <person name="Narihiro T."/>
            <person name="Tamaki H."/>
            <person name="Liu W.T."/>
            <person name="Kamagata Y."/>
            <person name="Stams A.J.M."/>
            <person name="Imachi H."/>
            <person name="Sousa D.Z."/>
        </authorList>
    </citation>
    <scope>NUCLEOTIDE SEQUENCE [LARGE SCALE GENOMIC DNA]</scope>
    <source>
        <strain evidence="3 4">MGP</strain>
    </source>
</reference>
<dbReference type="AlphaFoldDB" id="A0A4Y7RWR3"/>
<evidence type="ECO:0000256" key="2">
    <source>
        <dbReference type="ARBA" id="ARBA00023125"/>
    </source>
</evidence>
<dbReference type="Gene3D" id="3.90.220.20">
    <property type="entry name" value="DNA methylase specificity domains"/>
    <property type="match status" value="1"/>
</dbReference>
<accession>A0A4Y7RWR3</accession>